<dbReference type="EMBL" id="JBFMIA010000005">
    <property type="protein sequence ID" value="MEW9501815.1"/>
    <property type="molecule type" value="Genomic_DNA"/>
</dbReference>
<reference evidence="4 5" key="1">
    <citation type="journal article" date="1979" name="Int. J. Syst. Evol. Microbiol.">
        <title>Bacillus globisporus subsp. marinus subsp. nov.</title>
        <authorList>
            <person name="Liu H."/>
        </authorList>
    </citation>
    <scope>NUCLEOTIDE SEQUENCE [LARGE SCALE GENOMIC DNA]</scope>
    <source>
        <strain evidence="4 5">DSM 1297</strain>
    </source>
</reference>
<dbReference type="RefSeq" id="WP_367779297.1">
    <property type="nucleotide sequence ID" value="NZ_JBFMIA010000005.1"/>
</dbReference>
<organism evidence="4 5">
    <name type="scientific">Jeotgalibacillus marinus</name>
    <dbReference type="NCBI Taxonomy" id="86667"/>
    <lineage>
        <taxon>Bacteria</taxon>
        <taxon>Bacillati</taxon>
        <taxon>Bacillota</taxon>
        <taxon>Bacilli</taxon>
        <taxon>Bacillales</taxon>
        <taxon>Caryophanaceae</taxon>
        <taxon>Jeotgalibacillus</taxon>
    </lineage>
</organism>
<evidence type="ECO:0000256" key="2">
    <source>
        <dbReference type="SAM" id="MobiDB-lite"/>
    </source>
</evidence>
<dbReference type="Gene3D" id="2.60.120.10">
    <property type="entry name" value="Jelly Rolls"/>
    <property type="match status" value="2"/>
</dbReference>
<dbReference type="PANTHER" id="PTHR35848">
    <property type="entry name" value="OXALATE-BINDING PROTEIN"/>
    <property type="match status" value="1"/>
</dbReference>
<dbReference type="InterPro" id="IPR011051">
    <property type="entry name" value="RmlC_Cupin_sf"/>
</dbReference>
<dbReference type="NCBIfam" id="TIGR03404">
    <property type="entry name" value="bicupin_oxalic"/>
    <property type="match status" value="1"/>
</dbReference>
<dbReference type="CDD" id="cd20304">
    <property type="entry name" value="cupin_OxDC_N"/>
    <property type="match status" value="1"/>
</dbReference>
<dbReference type="Proteomes" id="UP001556040">
    <property type="component" value="Unassembled WGS sequence"/>
</dbReference>
<gene>
    <name evidence="4" type="ORF">AB1471_08370</name>
</gene>
<keyword evidence="1" id="KW-0479">Metal-binding</keyword>
<evidence type="ECO:0000313" key="4">
    <source>
        <dbReference type="EMBL" id="MEW9501815.1"/>
    </source>
</evidence>
<sequence length="391" mass="43867">MDRQPNGTGEVTNVPQPIREEDGAGATDLGPRDIMRDLENPDMFVPPVTDSGRIPNLKFSFSDTNMQLYKGGWAREVTIRELPIATTLAAVNMRLTPGGVREMHWHKQAEWAYMLLGKARITAVDQNGRNFISDVSEGELWYFPPGIPHSIQGLEEGCEFLLVFDDGSFSESDTLSISDWFAHTPKDILTANFGVPKHAFSHIPTKQKYIFQSNIPNALGNEKVKSPYGTVPKSFTHNLLGQKPIKTSGGTVRIVDSTIFPVSTTIAAALVEVVPGGIREMHWHPNTDEWQYYLTGKARMTVFAGQGTARTFNYRAGDVGYVPFAFGHYIQNIGNESLWFLEMFKSRRFEDISLNQWMALTPPSLVEENLDVGPELINALRKEKWPVVKYE</sequence>
<protein>
    <submittedName>
        <fullName evidence="4">Oxalate decarboxylase family bicupin</fullName>
    </submittedName>
</protein>
<feature type="compositionally biased region" description="Polar residues" evidence="2">
    <location>
        <begin position="1"/>
        <end position="15"/>
    </location>
</feature>
<keyword evidence="5" id="KW-1185">Reference proteome</keyword>
<dbReference type="SUPFAM" id="SSF51182">
    <property type="entry name" value="RmlC-like cupins"/>
    <property type="match status" value="1"/>
</dbReference>
<dbReference type="Pfam" id="PF00190">
    <property type="entry name" value="Cupin_1"/>
    <property type="match status" value="2"/>
</dbReference>
<dbReference type="PANTHER" id="PTHR35848:SF9">
    <property type="entry name" value="SLL1358 PROTEIN"/>
    <property type="match status" value="1"/>
</dbReference>
<dbReference type="SMART" id="SM00835">
    <property type="entry name" value="Cupin_1"/>
    <property type="match status" value="2"/>
</dbReference>
<evidence type="ECO:0000259" key="3">
    <source>
        <dbReference type="SMART" id="SM00835"/>
    </source>
</evidence>
<accession>A0ABV3Q386</accession>
<comment type="caution">
    <text evidence="4">The sequence shown here is derived from an EMBL/GenBank/DDBJ whole genome shotgun (WGS) entry which is preliminary data.</text>
</comment>
<feature type="region of interest" description="Disordered" evidence="2">
    <location>
        <begin position="1"/>
        <end position="33"/>
    </location>
</feature>
<dbReference type="InterPro" id="IPR051610">
    <property type="entry name" value="GPI/OXD"/>
</dbReference>
<feature type="domain" description="Cupin type-1" evidence="3">
    <location>
        <begin position="237"/>
        <end position="378"/>
    </location>
</feature>
<dbReference type="InterPro" id="IPR014710">
    <property type="entry name" value="RmlC-like_jellyroll"/>
</dbReference>
<evidence type="ECO:0000313" key="5">
    <source>
        <dbReference type="Proteomes" id="UP001556040"/>
    </source>
</evidence>
<feature type="domain" description="Cupin type-1" evidence="3">
    <location>
        <begin position="59"/>
        <end position="201"/>
    </location>
</feature>
<dbReference type="InterPro" id="IPR006045">
    <property type="entry name" value="Cupin_1"/>
</dbReference>
<dbReference type="CDD" id="cd20305">
    <property type="entry name" value="cupin_OxDC_C"/>
    <property type="match status" value="1"/>
</dbReference>
<dbReference type="InterPro" id="IPR017774">
    <property type="entry name" value="Bicupin_oxalate_deCO2ase/Oxase"/>
</dbReference>
<name>A0ABV3Q386_9BACL</name>
<evidence type="ECO:0000256" key="1">
    <source>
        <dbReference type="ARBA" id="ARBA00022723"/>
    </source>
</evidence>
<proteinExistence type="predicted"/>